<evidence type="ECO:0000256" key="10">
    <source>
        <dbReference type="ARBA" id="ARBA00023004"/>
    </source>
</evidence>
<keyword evidence="7" id="KW-0479">Metal-binding</keyword>
<dbReference type="GO" id="GO:0020037">
    <property type="term" value="F:heme binding"/>
    <property type="evidence" value="ECO:0007669"/>
    <property type="project" value="InterPro"/>
</dbReference>
<dbReference type="InterPro" id="IPR054337">
    <property type="entry name" value="Mtrc-MtrF-like_dom_II/IV"/>
</dbReference>
<evidence type="ECO:0000313" key="16">
    <source>
        <dbReference type="Proteomes" id="UP000181901"/>
    </source>
</evidence>
<dbReference type="AlphaFoldDB" id="A0A1J5MWA6"/>
<dbReference type="CDD" id="cd08168">
    <property type="entry name" value="Cytochrom_C3"/>
    <property type="match status" value="1"/>
</dbReference>
<dbReference type="EMBL" id="LKAQ01000004">
    <property type="protein sequence ID" value="OIQ50100.1"/>
    <property type="molecule type" value="Genomic_DNA"/>
</dbReference>
<feature type="transmembrane region" description="Helical" evidence="13">
    <location>
        <begin position="177"/>
        <end position="200"/>
    </location>
</feature>
<evidence type="ECO:0000256" key="4">
    <source>
        <dbReference type="ARBA" id="ARBA00022475"/>
    </source>
</evidence>
<dbReference type="GO" id="GO:0005886">
    <property type="term" value="C:plasma membrane"/>
    <property type="evidence" value="ECO:0007669"/>
    <property type="project" value="UniProtKB-SubCell"/>
</dbReference>
<evidence type="ECO:0000313" key="15">
    <source>
        <dbReference type="EMBL" id="OIQ50100.1"/>
    </source>
</evidence>
<evidence type="ECO:0000256" key="8">
    <source>
        <dbReference type="ARBA" id="ARBA00022982"/>
    </source>
</evidence>
<evidence type="ECO:0000256" key="6">
    <source>
        <dbReference type="ARBA" id="ARBA00022692"/>
    </source>
</evidence>
<evidence type="ECO:0000256" key="5">
    <source>
        <dbReference type="ARBA" id="ARBA00022617"/>
    </source>
</evidence>
<accession>A0A1J5MWA6</accession>
<dbReference type="GO" id="GO:0046872">
    <property type="term" value="F:metal ion binding"/>
    <property type="evidence" value="ECO:0007669"/>
    <property type="project" value="UniProtKB-KW"/>
</dbReference>
<evidence type="ECO:0000256" key="1">
    <source>
        <dbReference type="ARBA" id="ARBA00004651"/>
    </source>
</evidence>
<reference evidence="15 16" key="1">
    <citation type="submission" date="2015-09" db="EMBL/GenBank/DDBJ databases">
        <title>Genome of Desulfovibrio dechloracetivorans BerOc1, a mercury methylating strain isolated from highly hydrocarbons and metals contaminated coastal sediments.</title>
        <authorList>
            <person name="Goni Urriza M."/>
            <person name="Gassie C."/>
            <person name="Bouchez O."/>
            <person name="Klopp C."/>
            <person name="Ranchou-Peyruse A."/>
            <person name="Remy G."/>
        </authorList>
    </citation>
    <scope>NUCLEOTIDE SEQUENCE [LARGE SCALE GENOMIC DNA]</scope>
    <source>
        <strain evidence="15 16">BerOc1</strain>
    </source>
</reference>
<feature type="transmembrane region" description="Helical" evidence="13">
    <location>
        <begin position="15"/>
        <end position="40"/>
    </location>
</feature>
<evidence type="ECO:0000256" key="11">
    <source>
        <dbReference type="ARBA" id="ARBA00023136"/>
    </source>
</evidence>
<evidence type="ECO:0000256" key="9">
    <source>
        <dbReference type="ARBA" id="ARBA00022989"/>
    </source>
</evidence>
<dbReference type="OrthoDB" id="9795893at2"/>
<sequence>MEYPIWHLTTLGGGFWIAVIATLHVYVAHFAVGGGLFLVLTERAAYKSNNVHLLEYARKHTRFFLLLTMAFGGVSGVAIWLTVALLAPEATITLIHQFVFGWAAEWVCFLGEIVALLIYYYAWNRMDRRDHMIVGWLYFLFGWLSLFLINGIIGFMLTPGGWLETRSFWDGFFNPSFWPSLVFRSFFSAVCAGLFGFVTATRIPDEPTRLRAVRVCSAWTVLGVLAVFLSGWWYVASMPPGQYEMIVYKSNRVAHFMQYFWIFGTATLIGGLLLALKTPKTLSFTMALVVLVVGQGLFGSFEFIREAGRKPYLIWDTVYSTSILKARVPTIDRNGAIATAKWSPPELAGGITEANLKVAGEFLFQLECSACHSVRGPMNEITKATAQYDVNGMDAFLTGMGKLNKYMPPFVGTPAERKALARYIAEDLNGNAPVEAPPAPDQAEPASAPFDPETSEYALVGWCSRGMGFFSQNDKWTLLPPSNVIRAQLVLRDPAPERVMDDVTVSYAIEPDQADKTLTGTLELNEDAGRFEARVAIPPYVKNGEYNPLPIVTLTATDGSGKVLATAKLAAPTSDQMGCFNCHSGRWGTDGSGVTKGTVENILVTHDRMNSTRLAQTQGVVECTGCHDDPLQGAEGNRDKPNLSAAIHGVHAIYMAGRGAEDSCLKCHPQSTLRGRHEDVGFTCTDCHGMIEDLGISLLKGEQERGVPGAGRILARITPRTMSNKEAIKPRKPWVNEPDCLTCHVDFGPPETESAFNKWTEGADKLFAARRDEMDAMHCGACHGSPHAIYPATARDNVMPLQYMDEAQPLGAGGNCTVCHREAMDYPAHHPGMGLE</sequence>
<dbReference type="InterPro" id="IPR002585">
    <property type="entry name" value="Cyt-d_ubiquinol_oxidase_su_1"/>
</dbReference>
<organism evidence="15 16">
    <name type="scientific">Pseudodesulfovibrio hydrargyri</name>
    <dbReference type="NCBI Taxonomy" id="2125990"/>
    <lineage>
        <taxon>Bacteria</taxon>
        <taxon>Pseudomonadati</taxon>
        <taxon>Thermodesulfobacteriota</taxon>
        <taxon>Desulfovibrionia</taxon>
        <taxon>Desulfovibrionales</taxon>
        <taxon>Desulfovibrionaceae</taxon>
    </lineage>
</organism>
<dbReference type="Gene3D" id="1.10.1130.10">
    <property type="entry name" value="Flavocytochrome C3, Chain A"/>
    <property type="match status" value="1"/>
</dbReference>
<comment type="subcellular location">
    <subcellularLocation>
        <location evidence="1">Cell membrane</location>
        <topology evidence="1">Multi-pass membrane protein</topology>
    </subcellularLocation>
</comment>
<evidence type="ECO:0000256" key="7">
    <source>
        <dbReference type="ARBA" id="ARBA00022723"/>
    </source>
</evidence>
<feature type="transmembrane region" description="Helical" evidence="13">
    <location>
        <begin position="282"/>
        <end position="301"/>
    </location>
</feature>
<dbReference type="SUPFAM" id="SSF48695">
    <property type="entry name" value="Multiheme cytochromes"/>
    <property type="match status" value="1"/>
</dbReference>
<protein>
    <submittedName>
        <fullName evidence="15">Bacterial Cytochrome Ubiquinol Oxidase</fullName>
    </submittedName>
</protein>
<evidence type="ECO:0000256" key="2">
    <source>
        <dbReference type="ARBA" id="ARBA00009819"/>
    </source>
</evidence>
<keyword evidence="5" id="KW-0349">Heme</keyword>
<feature type="transmembrane region" description="Helical" evidence="13">
    <location>
        <begin position="256"/>
        <end position="275"/>
    </location>
</feature>
<name>A0A1J5MWA6_9BACT</name>
<gene>
    <name evidence="15" type="ORF">BerOc1_02030</name>
</gene>
<comment type="similarity">
    <text evidence="2">Belongs to the cytochrome ubiquinol oxidase subunit 1 family.</text>
</comment>
<keyword evidence="3" id="KW-0813">Transport</keyword>
<dbReference type="GO" id="GO:0070069">
    <property type="term" value="C:cytochrome complex"/>
    <property type="evidence" value="ECO:0007669"/>
    <property type="project" value="InterPro"/>
</dbReference>
<keyword evidence="8" id="KW-0249">Electron transport</keyword>
<dbReference type="Pfam" id="PF22113">
    <property type="entry name" value="Mtrc-MtrF_II-IV_dom"/>
    <property type="match status" value="1"/>
</dbReference>
<evidence type="ECO:0000256" key="3">
    <source>
        <dbReference type="ARBA" id="ARBA00022448"/>
    </source>
</evidence>
<evidence type="ECO:0000259" key="14">
    <source>
        <dbReference type="Pfam" id="PF22113"/>
    </source>
</evidence>
<dbReference type="SUPFAM" id="SSF46626">
    <property type="entry name" value="Cytochrome c"/>
    <property type="match status" value="1"/>
</dbReference>
<feature type="domain" description="Outer membrane cytochrome MtrC/MtrF-like" evidence="14">
    <location>
        <begin position="661"/>
        <end position="826"/>
    </location>
</feature>
<dbReference type="Gene3D" id="3.90.10.10">
    <property type="entry name" value="Cytochrome C3"/>
    <property type="match status" value="1"/>
</dbReference>
<keyword evidence="9 13" id="KW-1133">Transmembrane helix</keyword>
<feature type="transmembrane region" description="Helical" evidence="13">
    <location>
        <begin position="212"/>
        <end position="236"/>
    </location>
</feature>
<keyword evidence="16" id="KW-1185">Reference proteome</keyword>
<evidence type="ECO:0000256" key="12">
    <source>
        <dbReference type="SAM" id="MobiDB-lite"/>
    </source>
</evidence>
<keyword evidence="6 13" id="KW-0812">Transmembrane</keyword>
<feature type="region of interest" description="Disordered" evidence="12">
    <location>
        <begin position="431"/>
        <end position="450"/>
    </location>
</feature>
<dbReference type="GO" id="GO:0019646">
    <property type="term" value="P:aerobic electron transport chain"/>
    <property type="evidence" value="ECO:0007669"/>
    <property type="project" value="InterPro"/>
</dbReference>
<dbReference type="Proteomes" id="UP000181901">
    <property type="component" value="Unassembled WGS sequence"/>
</dbReference>
<keyword evidence="4" id="KW-1003">Cell membrane</keyword>
<proteinExistence type="inferred from homology"/>
<keyword evidence="11 13" id="KW-0472">Membrane</keyword>
<dbReference type="RefSeq" id="WP_071545566.1">
    <property type="nucleotide sequence ID" value="NZ_LKAQ01000004.1"/>
</dbReference>
<feature type="transmembrane region" description="Helical" evidence="13">
    <location>
        <begin position="63"/>
        <end position="87"/>
    </location>
</feature>
<dbReference type="Pfam" id="PF01654">
    <property type="entry name" value="Cyt_bd_oxida_I"/>
    <property type="match status" value="1"/>
</dbReference>
<comment type="caution">
    <text evidence="15">The sequence shown here is derived from an EMBL/GenBank/DDBJ whole genome shotgun (WGS) entry which is preliminary data.</text>
</comment>
<feature type="transmembrane region" description="Helical" evidence="13">
    <location>
        <begin position="99"/>
        <end position="121"/>
    </location>
</feature>
<feature type="transmembrane region" description="Helical" evidence="13">
    <location>
        <begin position="133"/>
        <end position="157"/>
    </location>
</feature>
<evidence type="ECO:0000256" key="13">
    <source>
        <dbReference type="SAM" id="Phobius"/>
    </source>
</evidence>
<dbReference type="InterPro" id="IPR036280">
    <property type="entry name" value="Multihaem_cyt_sf"/>
</dbReference>
<dbReference type="GO" id="GO:0009055">
    <property type="term" value="F:electron transfer activity"/>
    <property type="evidence" value="ECO:0007669"/>
    <property type="project" value="InterPro"/>
</dbReference>
<keyword evidence="10" id="KW-0408">Iron</keyword>
<dbReference type="InterPro" id="IPR036909">
    <property type="entry name" value="Cyt_c-like_dom_sf"/>
</dbReference>